<dbReference type="GO" id="GO:0008270">
    <property type="term" value="F:zinc ion binding"/>
    <property type="evidence" value="ECO:0007669"/>
    <property type="project" value="UniProtKB-KW"/>
</dbReference>
<reference evidence="4 5" key="1">
    <citation type="journal article" date="2012" name="New Phytol.">
        <title>Insight into trade-off between wood decay and parasitism from the genome of a fungal forest pathogen.</title>
        <authorList>
            <person name="Olson A."/>
            <person name="Aerts A."/>
            <person name="Asiegbu F."/>
            <person name="Belbahri L."/>
            <person name="Bouzid O."/>
            <person name="Broberg A."/>
            <person name="Canback B."/>
            <person name="Coutinho P.M."/>
            <person name="Cullen D."/>
            <person name="Dalman K."/>
            <person name="Deflorio G."/>
            <person name="van Diepen L.T."/>
            <person name="Dunand C."/>
            <person name="Duplessis S."/>
            <person name="Durling M."/>
            <person name="Gonthier P."/>
            <person name="Grimwood J."/>
            <person name="Fossdal C.G."/>
            <person name="Hansson D."/>
            <person name="Henrissat B."/>
            <person name="Hietala A."/>
            <person name="Himmelstrand K."/>
            <person name="Hoffmeister D."/>
            <person name="Hogberg N."/>
            <person name="James T.Y."/>
            <person name="Karlsson M."/>
            <person name="Kohler A."/>
            <person name="Kues U."/>
            <person name="Lee Y.H."/>
            <person name="Lin Y.C."/>
            <person name="Lind M."/>
            <person name="Lindquist E."/>
            <person name="Lombard V."/>
            <person name="Lucas S."/>
            <person name="Lunden K."/>
            <person name="Morin E."/>
            <person name="Murat C."/>
            <person name="Park J."/>
            <person name="Raffaello T."/>
            <person name="Rouze P."/>
            <person name="Salamov A."/>
            <person name="Schmutz J."/>
            <person name="Solheim H."/>
            <person name="Stahlberg J."/>
            <person name="Velez H."/>
            <person name="de Vries R.P."/>
            <person name="Wiebenga A."/>
            <person name="Woodward S."/>
            <person name="Yakovlev I."/>
            <person name="Garbelotto M."/>
            <person name="Martin F."/>
            <person name="Grigoriev I.V."/>
            <person name="Stenlid J."/>
        </authorList>
    </citation>
    <scope>NUCLEOTIDE SEQUENCE [LARGE SCALE GENOMIC DNA]</scope>
    <source>
        <strain evidence="4 5">TC 32-1</strain>
    </source>
</reference>
<feature type="region of interest" description="Disordered" evidence="2">
    <location>
        <begin position="197"/>
        <end position="294"/>
    </location>
</feature>
<evidence type="ECO:0000256" key="1">
    <source>
        <dbReference type="PROSITE-ProRule" id="PRU00042"/>
    </source>
</evidence>
<organism evidence="4 5">
    <name type="scientific">Heterobasidion irregulare (strain TC 32-1)</name>
    <dbReference type="NCBI Taxonomy" id="747525"/>
    <lineage>
        <taxon>Eukaryota</taxon>
        <taxon>Fungi</taxon>
        <taxon>Dikarya</taxon>
        <taxon>Basidiomycota</taxon>
        <taxon>Agaricomycotina</taxon>
        <taxon>Agaricomycetes</taxon>
        <taxon>Russulales</taxon>
        <taxon>Bondarzewiaceae</taxon>
        <taxon>Heterobasidion</taxon>
        <taxon>Heterobasidion annosum species complex</taxon>
    </lineage>
</organism>
<feature type="compositionally biased region" description="Basic and acidic residues" evidence="2">
    <location>
        <begin position="145"/>
        <end position="154"/>
    </location>
</feature>
<accession>W4JQU2</accession>
<dbReference type="GeneID" id="20675704"/>
<keyword evidence="1" id="KW-0863">Zinc-finger</keyword>
<dbReference type="Proteomes" id="UP000030671">
    <property type="component" value="Unassembled WGS sequence"/>
</dbReference>
<dbReference type="InterPro" id="IPR013087">
    <property type="entry name" value="Znf_C2H2_type"/>
</dbReference>
<dbReference type="EMBL" id="KI925465">
    <property type="protein sequence ID" value="ETW75829.1"/>
    <property type="molecule type" value="Genomic_DNA"/>
</dbReference>
<protein>
    <recommendedName>
        <fullName evidence="3">C2H2-type domain-containing protein</fullName>
    </recommendedName>
</protein>
<dbReference type="AlphaFoldDB" id="W4JQU2"/>
<gene>
    <name evidence="4" type="ORF">HETIRDRAFT_446707</name>
</gene>
<feature type="compositionally biased region" description="Polar residues" evidence="2">
    <location>
        <begin position="230"/>
        <end position="252"/>
    </location>
</feature>
<dbReference type="SMART" id="SM00355">
    <property type="entry name" value="ZnF_C2H2"/>
    <property type="match status" value="3"/>
</dbReference>
<feature type="domain" description="C2H2-type" evidence="3">
    <location>
        <begin position="29"/>
        <end position="61"/>
    </location>
</feature>
<dbReference type="HOGENOM" id="CLU_858041_0_0_1"/>
<evidence type="ECO:0000256" key="2">
    <source>
        <dbReference type="SAM" id="MobiDB-lite"/>
    </source>
</evidence>
<dbReference type="RefSeq" id="XP_009552078.1">
    <property type="nucleotide sequence ID" value="XM_009553783.1"/>
</dbReference>
<evidence type="ECO:0000259" key="3">
    <source>
        <dbReference type="PROSITE" id="PS50157"/>
    </source>
</evidence>
<name>W4JQU2_HETIT</name>
<feature type="compositionally biased region" description="Basic and acidic residues" evidence="2">
    <location>
        <begin position="253"/>
        <end position="262"/>
    </location>
</feature>
<dbReference type="Gene3D" id="3.30.160.60">
    <property type="entry name" value="Classic Zinc Finger"/>
    <property type="match status" value="1"/>
</dbReference>
<keyword evidence="1" id="KW-0479">Metal-binding</keyword>
<dbReference type="PROSITE" id="PS50157">
    <property type="entry name" value="ZINC_FINGER_C2H2_2"/>
    <property type="match status" value="1"/>
</dbReference>
<evidence type="ECO:0000313" key="5">
    <source>
        <dbReference type="Proteomes" id="UP000030671"/>
    </source>
</evidence>
<evidence type="ECO:0000313" key="4">
    <source>
        <dbReference type="EMBL" id="ETW75829.1"/>
    </source>
</evidence>
<feature type="region of interest" description="Disordered" evidence="2">
    <location>
        <begin position="77"/>
        <end position="107"/>
    </location>
</feature>
<dbReference type="KEGG" id="hir:HETIRDRAFT_446707"/>
<dbReference type="InParanoid" id="W4JQU2"/>
<dbReference type="OrthoDB" id="6105938at2759"/>
<keyword evidence="1" id="KW-0862">Zinc</keyword>
<feature type="region of interest" description="Disordered" evidence="2">
    <location>
        <begin position="145"/>
        <end position="165"/>
    </location>
</feature>
<keyword evidence="5" id="KW-1185">Reference proteome</keyword>
<proteinExistence type="predicted"/>
<sequence length="324" mass="35398">MAKTQTCPRCNIVVARANFNKHLKDNHPIMCKRCGRKYALQEHLDSHYRDADADIHPKCKPCQLGFKGQSELDVHNSSTHARLVTPPVAAPSPKVLPPSFSGPSKLSSRVEPALSKVGSVIRESESPITPTPLTVPREVLEVLSESKKRAEDHPPVSPHTVEDQIDDTYSVVSYLTSRTPSPLPLRAESERAQDQWAGFDDSAPGLSLDDPDALLYDISPDTNRSRQDEQPGQDSHSNQPNDSGHASTSSTLRTDEPRHENEDQQLPPTSPHVEANKQSSAGRASPGSPVAPVSNHADPAVRFCRRDPCVEVTATVCGHIFCNK</sequence>